<dbReference type="AlphaFoldDB" id="A0A7T8GQW2"/>
<reference evidence="3" key="1">
    <citation type="submission" date="2021-01" db="EMBL/GenBank/DDBJ databases">
        <title>Caligus Genome Assembly.</title>
        <authorList>
            <person name="Gallardo-Escarate C."/>
        </authorList>
    </citation>
    <scope>NUCLEOTIDE SEQUENCE [LARGE SCALE GENOMIC DNA]</scope>
</reference>
<evidence type="ECO:0000256" key="1">
    <source>
        <dbReference type="SAM" id="MobiDB-lite"/>
    </source>
</evidence>
<dbReference type="GO" id="GO:0003676">
    <property type="term" value="F:nucleic acid binding"/>
    <property type="evidence" value="ECO:0007669"/>
    <property type="project" value="InterPro"/>
</dbReference>
<dbReference type="InterPro" id="IPR036397">
    <property type="entry name" value="RNaseH_sf"/>
</dbReference>
<protein>
    <submittedName>
        <fullName evidence="2">Transposable element tcb2 transposase</fullName>
    </submittedName>
</protein>
<accession>A0A7T8GQW2</accession>
<organism evidence="2 3">
    <name type="scientific">Caligus rogercresseyi</name>
    <name type="common">Sea louse</name>
    <dbReference type="NCBI Taxonomy" id="217165"/>
    <lineage>
        <taxon>Eukaryota</taxon>
        <taxon>Metazoa</taxon>
        <taxon>Ecdysozoa</taxon>
        <taxon>Arthropoda</taxon>
        <taxon>Crustacea</taxon>
        <taxon>Multicrustacea</taxon>
        <taxon>Hexanauplia</taxon>
        <taxon>Copepoda</taxon>
        <taxon>Siphonostomatoida</taxon>
        <taxon>Caligidae</taxon>
        <taxon>Caligus</taxon>
    </lineage>
</organism>
<proteinExistence type="predicted"/>
<evidence type="ECO:0000313" key="3">
    <source>
        <dbReference type="Proteomes" id="UP000595437"/>
    </source>
</evidence>
<name>A0A7T8GQW2_CALRO</name>
<feature type="compositionally biased region" description="Polar residues" evidence="1">
    <location>
        <begin position="21"/>
        <end position="31"/>
    </location>
</feature>
<evidence type="ECO:0000313" key="2">
    <source>
        <dbReference type="EMBL" id="QQP35865.1"/>
    </source>
</evidence>
<feature type="region of interest" description="Disordered" evidence="1">
    <location>
        <begin position="1"/>
        <end position="31"/>
    </location>
</feature>
<keyword evidence="3" id="KW-1185">Reference proteome</keyword>
<feature type="non-terminal residue" evidence="2">
    <location>
        <position position="137"/>
    </location>
</feature>
<dbReference type="Proteomes" id="UP000595437">
    <property type="component" value="Chromosome 15"/>
</dbReference>
<sequence>MSPPPASTTVSTRDLNALTDMDTSAASKTWPQTWNKKRNRQNDRWICREASEVPMVFRTKNPAAVMVLGVISSEGHVMPPHFFEPKQKVNQEVYLEVFSNVVKPWIDTVASGRKYTFQQDSAPAHRPRLCRHGSRKT</sequence>
<dbReference type="Gene3D" id="3.30.420.10">
    <property type="entry name" value="Ribonuclease H-like superfamily/Ribonuclease H"/>
    <property type="match status" value="1"/>
</dbReference>
<dbReference type="EMBL" id="CP045904">
    <property type="protein sequence ID" value="QQP35865.1"/>
    <property type="molecule type" value="Genomic_DNA"/>
</dbReference>
<gene>
    <name evidence="2" type="ORF">FKW44_020791</name>
</gene>